<evidence type="ECO:0000313" key="1">
    <source>
        <dbReference type="EMBL" id="GFR97804.1"/>
    </source>
</evidence>
<reference evidence="1 2" key="1">
    <citation type="journal article" date="2021" name="Elife">
        <title>Chloroplast acquisition without the gene transfer in kleptoplastic sea slugs, Plakobranchus ocellatus.</title>
        <authorList>
            <person name="Maeda T."/>
            <person name="Takahashi S."/>
            <person name="Yoshida T."/>
            <person name="Shimamura S."/>
            <person name="Takaki Y."/>
            <person name="Nagai Y."/>
            <person name="Toyoda A."/>
            <person name="Suzuki Y."/>
            <person name="Arimoto A."/>
            <person name="Ishii H."/>
            <person name="Satoh N."/>
            <person name="Nishiyama T."/>
            <person name="Hasebe M."/>
            <person name="Maruyama T."/>
            <person name="Minagawa J."/>
            <person name="Obokata J."/>
            <person name="Shigenobu S."/>
        </authorList>
    </citation>
    <scope>NUCLEOTIDE SEQUENCE [LARGE SCALE GENOMIC DNA]</scope>
</reference>
<sequence length="147" mass="17745">MWRRGVCINPAKTYLRSQIPRERTSLPVDIVPVVEPNNAGLDWLNENSKYLKDRDEVRIMYRFSSRNQNIGKSYFLTKDQYLHYRLVQIERSIGPKKIYISRYNWCFVTAAYYGMKWPTFWRKKRSCLIKQKRLSTRLQQKPSSLEE</sequence>
<protein>
    <submittedName>
        <fullName evidence="1">Uncharacterized protein</fullName>
    </submittedName>
</protein>
<comment type="caution">
    <text evidence="1">The sequence shown here is derived from an EMBL/GenBank/DDBJ whole genome shotgun (WGS) entry which is preliminary data.</text>
</comment>
<keyword evidence="2" id="KW-1185">Reference proteome</keyword>
<dbReference type="EMBL" id="BMAT01012714">
    <property type="protein sequence ID" value="GFR97804.1"/>
    <property type="molecule type" value="Genomic_DNA"/>
</dbReference>
<organism evidence="1 2">
    <name type="scientific">Elysia marginata</name>
    <dbReference type="NCBI Taxonomy" id="1093978"/>
    <lineage>
        <taxon>Eukaryota</taxon>
        <taxon>Metazoa</taxon>
        <taxon>Spiralia</taxon>
        <taxon>Lophotrochozoa</taxon>
        <taxon>Mollusca</taxon>
        <taxon>Gastropoda</taxon>
        <taxon>Heterobranchia</taxon>
        <taxon>Euthyneura</taxon>
        <taxon>Panpulmonata</taxon>
        <taxon>Sacoglossa</taxon>
        <taxon>Placobranchoidea</taxon>
        <taxon>Plakobranchidae</taxon>
        <taxon>Elysia</taxon>
    </lineage>
</organism>
<dbReference type="Proteomes" id="UP000762676">
    <property type="component" value="Unassembled WGS sequence"/>
</dbReference>
<name>A0AAV4HJK2_9GAST</name>
<dbReference type="AlphaFoldDB" id="A0AAV4HJK2"/>
<evidence type="ECO:0000313" key="2">
    <source>
        <dbReference type="Proteomes" id="UP000762676"/>
    </source>
</evidence>
<proteinExistence type="predicted"/>
<accession>A0AAV4HJK2</accession>
<gene>
    <name evidence="1" type="ORF">ElyMa_006333400</name>
</gene>